<dbReference type="InterPro" id="IPR000257">
    <property type="entry name" value="Uroporphyrinogen_deCOase"/>
</dbReference>
<protein>
    <recommendedName>
        <fullName evidence="1">Uroporphyrinogen decarboxylase (URO-D) domain-containing protein</fullName>
    </recommendedName>
</protein>
<sequence length="365" mass="41994">MPTFEGFTKPFQPNWEGLVDNILRKGTPDRCYHIELFHDGELRNAIIDRFDLADGLDKNDPDFHRWLLIKFLRFLGFDYVYCGTVGQNWTFSATAIADTAPAEVSRGDRYFIDESRGPITTWEEFDKYPWPDPNAGDLTSELEWYQENLPDDMCIACHEIGHYCEYLTWLMGYETLCLSLFDQRDLVEAIRDRILEYYRVIYPRIVELDRIKIFFPSDDMGFRNGTFLGPEDMKHFFLTGHKELAAIAHDTGRPLILHACGNLACIIDDLIDDVKIDGKHSFEDTIEDVCDVKHTYGRRIAMLGGIDVDFLCRRDEQAIRARVRNTLDKCLPGGGYCLGTGNTPANYIPVDNYLAMVDEGRLYGS</sequence>
<evidence type="ECO:0000259" key="1">
    <source>
        <dbReference type="Pfam" id="PF01208"/>
    </source>
</evidence>
<reference evidence="2" key="1">
    <citation type="journal article" date="2015" name="Nature">
        <title>Complex archaea that bridge the gap between prokaryotes and eukaryotes.</title>
        <authorList>
            <person name="Spang A."/>
            <person name="Saw J.H."/>
            <person name="Jorgensen S.L."/>
            <person name="Zaremba-Niedzwiedzka K."/>
            <person name="Martijn J."/>
            <person name="Lind A.E."/>
            <person name="van Eijk R."/>
            <person name="Schleper C."/>
            <person name="Guy L."/>
            <person name="Ettema T.J."/>
        </authorList>
    </citation>
    <scope>NUCLEOTIDE SEQUENCE</scope>
</reference>
<dbReference type="SUPFAM" id="SSF51726">
    <property type="entry name" value="UROD/MetE-like"/>
    <property type="match status" value="1"/>
</dbReference>
<organism evidence="2">
    <name type="scientific">marine sediment metagenome</name>
    <dbReference type="NCBI Taxonomy" id="412755"/>
    <lineage>
        <taxon>unclassified sequences</taxon>
        <taxon>metagenomes</taxon>
        <taxon>ecological metagenomes</taxon>
    </lineage>
</organism>
<proteinExistence type="predicted"/>
<dbReference type="Gene3D" id="3.20.20.210">
    <property type="match status" value="1"/>
</dbReference>
<accession>A0A0F9WMQ9</accession>
<feature type="domain" description="Uroporphyrinogen decarboxylase (URO-D)" evidence="1">
    <location>
        <begin position="218"/>
        <end position="359"/>
    </location>
</feature>
<gene>
    <name evidence="2" type="ORF">LCGC14_0335320</name>
</gene>
<dbReference type="AlphaFoldDB" id="A0A0F9WMQ9"/>
<dbReference type="Pfam" id="PF01208">
    <property type="entry name" value="URO-D"/>
    <property type="match status" value="1"/>
</dbReference>
<evidence type="ECO:0000313" key="2">
    <source>
        <dbReference type="EMBL" id="KKN79903.1"/>
    </source>
</evidence>
<comment type="caution">
    <text evidence="2">The sequence shown here is derived from an EMBL/GenBank/DDBJ whole genome shotgun (WGS) entry which is preliminary data.</text>
</comment>
<name>A0A0F9WMQ9_9ZZZZ</name>
<dbReference type="GO" id="GO:0004853">
    <property type="term" value="F:uroporphyrinogen decarboxylase activity"/>
    <property type="evidence" value="ECO:0007669"/>
    <property type="project" value="InterPro"/>
</dbReference>
<dbReference type="InterPro" id="IPR038071">
    <property type="entry name" value="UROD/MetE-like_sf"/>
</dbReference>
<dbReference type="GO" id="GO:0006779">
    <property type="term" value="P:porphyrin-containing compound biosynthetic process"/>
    <property type="evidence" value="ECO:0007669"/>
    <property type="project" value="InterPro"/>
</dbReference>
<dbReference type="EMBL" id="LAZR01000240">
    <property type="protein sequence ID" value="KKN79903.1"/>
    <property type="molecule type" value="Genomic_DNA"/>
</dbReference>